<keyword evidence="11" id="KW-1185">Reference proteome</keyword>
<keyword evidence="3" id="KW-0645">Protease</keyword>
<feature type="region of interest" description="Disordered" evidence="8">
    <location>
        <begin position="63"/>
        <end position="97"/>
    </location>
</feature>
<dbReference type="CDD" id="cd07023">
    <property type="entry name" value="S49_Sppa_N_C"/>
    <property type="match status" value="1"/>
</dbReference>
<protein>
    <recommendedName>
        <fullName evidence="9">Peptidase S49 domain-containing protein</fullName>
    </recommendedName>
</protein>
<dbReference type="InterPro" id="IPR029045">
    <property type="entry name" value="ClpP/crotonase-like_dom_sf"/>
</dbReference>
<dbReference type="InterPro" id="IPR047217">
    <property type="entry name" value="S49_SppA_67K_type_N"/>
</dbReference>
<gene>
    <name evidence="10" type="ORF">OPV22_012955</name>
</gene>
<evidence type="ECO:0000256" key="8">
    <source>
        <dbReference type="SAM" id="MobiDB-lite"/>
    </source>
</evidence>
<evidence type="ECO:0000313" key="11">
    <source>
        <dbReference type="Proteomes" id="UP001222027"/>
    </source>
</evidence>
<evidence type="ECO:0000256" key="7">
    <source>
        <dbReference type="PIRSR" id="PIRSR001217-1"/>
    </source>
</evidence>
<dbReference type="InterPro" id="IPR047272">
    <property type="entry name" value="S49_SppA_C"/>
</dbReference>
<dbReference type="PANTHER" id="PTHR33209:SF1">
    <property type="entry name" value="PEPTIDASE S49 DOMAIN-CONTAINING PROTEIN"/>
    <property type="match status" value="1"/>
</dbReference>
<dbReference type="GO" id="GO:0006465">
    <property type="term" value="P:signal peptide processing"/>
    <property type="evidence" value="ECO:0007669"/>
    <property type="project" value="InterPro"/>
</dbReference>
<accession>A0AAV8QZS0</accession>
<feature type="domain" description="Peptidase S49" evidence="9">
    <location>
        <begin position="450"/>
        <end position="600"/>
    </location>
</feature>
<reference evidence="10 11" key="1">
    <citation type="submission" date="2022-12" db="EMBL/GenBank/DDBJ databases">
        <title>Chromosome-scale assembly of the Ensete ventricosum genome.</title>
        <authorList>
            <person name="Dussert Y."/>
            <person name="Stocks J."/>
            <person name="Wendawek A."/>
            <person name="Woldeyes F."/>
            <person name="Nichols R.A."/>
            <person name="Borrell J.S."/>
        </authorList>
    </citation>
    <scope>NUCLEOTIDE SEQUENCE [LARGE SCALE GENOMIC DNA]</scope>
    <source>
        <strain evidence="11">cv. Maze</strain>
        <tissue evidence="10">Seeds</tissue>
    </source>
</reference>
<evidence type="ECO:0000313" key="10">
    <source>
        <dbReference type="EMBL" id="KAJ8491234.1"/>
    </source>
</evidence>
<dbReference type="PIRSF" id="PIRSF001217">
    <property type="entry name" value="Protease_4_SppA"/>
    <property type="match status" value="1"/>
</dbReference>
<evidence type="ECO:0000256" key="1">
    <source>
        <dbReference type="ARBA" id="ARBA00004370"/>
    </source>
</evidence>
<dbReference type="CDD" id="cd07018">
    <property type="entry name" value="S49_SppA_67K_type"/>
    <property type="match status" value="1"/>
</dbReference>
<keyword evidence="4" id="KW-0378">Hydrolase</keyword>
<dbReference type="SUPFAM" id="SSF52096">
    <property type="entry name" value="ClpP/crotonase"/>
    <property type="match status" value="2"/>
</dbReference>
<evidence type="ECO:0000256" key="3">
    <source>
        <dbReference type="ARBA" id="ARBA00022670"/>
    </source>
</evidence>
<sequence length="682" mass="75144">MSSRIPLLKLSQRCRQSLGSLLGLQPPLAALLRRSPPPPPPPPLFPSTSGRLCYSPIRSLASTADGVNDAGRSERIGTDGNPPNSPPPPPSASGLDYPTGEFEMEGFGWWRRLVVKLRLFFALPWVRVEKGSVLKMQLRGKISDQLTTHFSSGLSLPQICENFMKAAYDPRISGIYLHIEPLNCGWGKLDEIRRHVMNFKKSGKFIISYVPVCREKEYYLACACGEFYVPPSAYVALYGLTIQSAFLGGVLEKAGVHPEVYRIGKYKSFGDQLSCKSMSSEVREMLSSLLDNIYENWLETVSSSQGKRKEEIVDFLNSGIYQVEKLKEGGWITNIMYDDEVMSMLKERLGQKKKKKLLMVDYSKYSRVKKSTLGLDGGREQIAIIRASGNITRTRGPLSIAGSGIMAEQLIEKIRSIRDSDRYKAVILRIDSPGGDALASDLIWREIKLLAASKPVIASMSDVAASGGYYLAMAAGTILAEKLTLTGSIGVVRGRFSLNKLYGTIDLNKEILSRGQYAELNVAEQRPLRPHESELLAKCTQYAYTQFRDKAALSRSMTVDQMEEVAQGRVWTGKEAASKGLVDAIGGFSRAVAIAKYKAKIPHDKQVKLVEASRPSPTLPERLGGIVNSLFGLDMAVKEVMQDLTFSDGVQARSDGILLDIAGNISEDNHVLHLIKDCLGSS</sequence>
<organism evidence="10 11">
    <name type="scientific">Ensete ventricosum</name>
    <name type="common">Abyssinian banana</name>
    <name type="synonym">Musa ensete</name>
    <dbReference type="NCBI Taxonomy" id="4639"/>
    <lineage>
        <taxon>Eukaryota</taxon>
        <taxon>Viridiplantae</taxon>
        <taxon>Streptophyta</taxon>
        <taxon>Embryophyta</taxon>
        <taxon>Tracheophyta</taxon>
        <taxon>Spermatophyta</taxon>
        <taxon>Magnoliopsida</taxon>
        <taxon>Liliopsida</taxon>
        <taxon>Zingiberales</taxon>
        <taxon>Musaceae</taxon>
        <taxon>Ensete</taxon>
    </lineage>
</organism>
<dbReference type="InterPro" id="IPR004634">
    <property type="entry name" value="Pept_S49_pIV"/>
</dbReference>
<comment type="caution">
    <text evidence="10">The sequence shown here is derived from an EMBL/GenBank/DDBJ whole genome shotgun (WGS) entry which is preliminary data.</text>
</comment>
<evidence type="ECO:0000256" key="4">
    <source>
        <dbReference type="ARBA" id="ARBA00022801"/>
    </source>
</evidence>
<dbReference type="Proteomes" id="UP001222027">
    <property type="component" value="Unassembled WGS sequence"/>
</dbReference>
<evidence type="ECO:0000256" key="5">
    <source>
        <dbReference type="ARBA" id="ARBA00022825"/>
    </source>
</evidence>
<dbReference type="GO" id="GO:0016020">
    <property type="term" value="C:membrane"/>
    <property type="evidence" value="ECO:0007669"/>
    <property type="project" value="UniProtKB-SubCell"/>
</dbReference>
<dbReference type="Pfam" id="PF01343">
    <property type="entry name" value="Peptidase_S49"/>
    <property type="match status" value="2"/>
</dbReference>
<keyword evidence="5" id="KW-0720">Serine protease</keyword>
<dbReference type="NCBIfam" id="TIGR00706">
    <property type="entry name" value="SppA_dom"/>
    <property type="match status" value="1"/>
</dbReference>
<comment type="similarity">
    <text evidence="2">Belongs to the peptidase S49 family.</text>
</comment>
<proteinExistence type="inferred from homology"/>
<evidence type="ECO:0000259" key="9">
    <source>
        <dbReference type="Pfam" id="PF01343"/>
    </source>
</evidence>
<comment type="subcellular location">
    <subcellularLocation>
        <location evidence="1">Membrane</location>
    </subcellularLocation>
</comment>
<dbReference type="InterPro" id="IPR002142">
    <property type="entry name" value="Peptidase_S49"/>
</dbReference>
<dbReference type="AlphaFoldDB" id="A0AAV8QZS0"/>
<feature type="active site" description="Proton donor/acceptor" evidence="7">
    <location>
        <position position="267"/>
    </location>
</feature>
<evidence type="ECO:0000256" key="6">
    <source>
        <dbReference type="ARBA" id="ARBA00023136"/>
    </source>
</evidence>
<dbReference type="EMBL" id="JAQQAF010000004">
    <property type="protein sequence ID" value="KAJ8491234.1"/>
    <property type="molecule type" value="Genomic_DNA"/>
</dbReference>
<keyword evidence="6" id="KW-0472">Membrane</keyword>
<feature type="active site" description="Nucleophile" evidence="7">
    <location>
        <position position="466"/>
    </location>
</feature>
<dbReference type="PANTHER" id="PTHR33209">
    <property type="entry name" value="PROTEASE 4"/>
    <property type="match status" value="1"/>
</dbReference>
<feature type="domain" description="Peptidase S49" evidence="9">
    <location>
        <begin position="199"/>
        <end position="349"/>
    </location>
</feature>
<dbReference type="GO" id="GO:0008236">
    <property type="term" value="F:serine-type peptidase activity"/>
    <property type="evidence" value="ECO:0007669"/>
    <property type="project" value="UniProtKB-KW"/>
</dbReference>
<feature type="region of interest" description="Disordered" evidence="8">
    <location>
        <begin position="30"/>
        <end position="50"/>
    </location>
</feature>
<evidence type="ECO:0000256" key="2">
    <source>
        <dbReference type="ARBA" id="ARBA00008683"/>
    </source>
</evidence>
<feature type="compositionally biased region" description="Pro residues" evidence="8">
    <location>
        <begin position="35"/>
        <end position="45"/>
    </location>
</feature>
<dbReference type="Gene3D" id="3.90.226.10">
    <property type="entry name" value="2-enoyl-CoA Hydratase, Chain A, domain 1"/>
    <property type="match status" value="4"/>
</dbReference>
<dbReference type="InterPro" id="IPR004635">
    <property type="entry name" value="Pept_S49_SppA"/>
</dbReference>
<name>A0AAV8QZS0_ENSVE</name>